<evidence type="ECO:0000313" key="3">
    <source>
        <dbReference type="Proteomes" id="UP000247591"/>
    </source>
</evidence>
<name>A0A318RFE5_WILLI</name>
<sequence>MTHQHGGDADGARSGSDAEAWRALILGVLDRFDTLAAGLLGEGGGRNGESGGRTGARSGSRPPTDFAGQARIALDGILEEAGELLWQLLGQLIAILEAIQAALEQMIGAGGAAPGPRTASETGRDAAYQPITVRFEPVDDDSVDLT</sequence>
<dbReference type="OrthoDB" id="4578621at2"/>
<accession>A0A318RFE5</accession>
<feature type="region of interest" description="Disordered" evidence="1">
    <location>
        <begin position="41"/>
        <end position="66"/>
    </location>
</feature>
<proteinExistence type="predicted"/>
<keyword evidence="3" id="KW-1185">Reference proteome</keyword>
<reference evidence="2 3" key="1">
    <citation type="submission" date="2018-06" db="EMBL/GenBank/DDBJ databases">
        <title>Genomic Encyclopedia of Type Strains, Phase IV (KMG-IV): sequencing the most valuable type-strain genomes for metagenomic binning, comparative biology and taxonomic classification.</title>
        <authorList>
            <person name="Goeker M."/>
        </authorList>
    </citation>
    <scope>NUCLEOTIDE SEQUENCE [LARGE SCALE GENOMIC DNA]</scope>
    <source>
        <strain evidence="2 3">DSM 45521</strain>
    </source>
</reference>
<evidence type="ECO:0000313" key="2">
    <source>
        <dbReference type="EMBL" id="PYE15347.1"/>
    </source>
</evidence>
<organism evidence="2 3">
    <name type="scientific">Williamsia limnetica</name>
    <dbReference type="NCBI Taxonomy" id="882452"/>
    <lineage>
        <taxon>Bacteria</taxon>
        <taxon>Bacillati</taxon>
        <taxon>Actinomycetota</taxon>
        <taxon>Actinomycetes</taxon>
        <taxon>Mycobacteriales</taxon>
        <taxon>Nocardiaceae</taxon>
        <taxon>Williamsia</taxon>
    </lineage>
</organism>
<dbReference type="RefSeq" id="WP_110470711.1">
    <property type="nucleotide sequence ID" value="NZ_QJSP01000010.1"/>
</dbReference>
<comment type="caution">
    <text evidence="2">The sequence shown here is derived from an EMBL/GenBank/DDBJ whole genome shotgun (WGS) entry which is preliminary data.</text>
</comment>
<dbReference type="Proteomes" id="UP000247591">
    <property type="component" value="Unassembled WGS sequence"/>
</dbReference>
<feature type="region of interest" description="Disordered" evidence="1">
    <location>
        <begin position="111"/>
        <end position="130"/>
    </location>
</feature>
<evidence type="ECO:0000256" key="1">
    <source>
        <dbReference type="SAM" id="MobiDB-lite"/>
    </source>
</evidence>
<feature type="compositionally biased region" description="Gly residues" evidence="1">
    <location>
        <begin position="41"/>
        <end position="54"/>
    </location>
</feature>
<protein>
    <submittedName>
        <fullName evidence="2">Uncharacterized protein</fullName>
    </submittedName>
</protein>
<dbReference type="AlphaFoldDB" id="A0A318RFE5"/>
<dbReference type="EMBL" id="QJSP01000010">
    <property type="protein sequence ID" value="PYE15347.1"/>
    <property type="molecule type" value="Genomic_DNA"/>
</dbReference>
<gene>
    <name evidence="2" type="ORF">DFR67_1106</name>
</gene>